<dbReference type="Gene3D" id="3.40.50.300">
    <property type="entry name" value="P-loop containing nucleotide triphosphate hydrolases"/>
    <property type="match status" value="1"/>
</dbReference>
<dbReference type="SMART" id="SM00382">
    <property type="entry name" value="AAA"/>
    <property type="match status" value="1"/>
</dbReference>
<dbReference type="EMBL" id="FOVP01000038">
    <property type="protein sequence ID" value="SFO38685.1"/>
    <property type="molecule type" value="Genomic_DNA"/>
</dbReference>
<dbReference type="AlphaFoldDB" id="A0A1I5GRP5"/>
<dbReference type="SUPFAM" id="SSF140990">
    <property type="entry name" value="FtsH protease domain-like"/>
    <property type="match status" value="1"/>
</dbReference>
<dbReference type="Gene3D" id="1.20.58.760">
    <property type="entry name" value="Peptidase M41"/>
    <property type="match status" value="1"/>
</dbReference>
<keyword evidence="1" id="KW-0067">ATP-binding</keyword>
<evidence type="ECO:0000313" key="4">
    <source>
        <dbReference type="EMBL" id="SFO38685.1"/>
    </source>
</evidence>
<evidence type="ECO:0000256" key="1">
    <source>
        <dbReference type="RuleBase" id="RU003651"/>
    </source>
</evidence>
<proteinExistence type="inferred from homology"/>
<dbReference type="PANTHER" id="PTHR23076">
    <property type="entry name" value="METALLOPROTEASE M41 FTSH"/>
    <property type="match status" value="1"/>
</dbReference>
<name>A0A1I5GRP5_9RHOB</name>
<dbReference type="Pfam" id="PF01434">
    <property type="entry name" value="Peptidase_M41"/>
    <property type="match status" value="1"/>
</dbReference>
<dbReference type="PROSITE" id="PS00674">
    <property type="entry name" value="AAA"/>
    <property type="match status" value="1"/>
</dbReference>
<dbReference type="GO" id="GO:0006508">
    <property type="term" value="P:proteolysis"/>
    <property type="evidence" value="ECO:0007669"/>
    <property type="project" value="InterPro"/>
</dbReference>
<evidence type="ECO:0000259" key="3">
    <source>
        <dbReference type="SMART" id="SM00382"/>
    </source>
</evidence>
<dbReference type="CDD" id="cd19481">
    <property type="entry name" value="RecA-like_protease"/>
    <property type="match status" value="1"/>
</dbReference>
<dbReference type="InterPro" id="IPR037219">
    <property type="entry name" value="Peptidase_M41-like"/>
</dbReference>
<sequence>MTNRTAPNHAPRTDFASDIAYPMARSLFNTAWDGIVKVPRAPADPDDEDFVASLPDEMFQPVGKRSWERPEMPLADTMTEAEIMAVIGAGDDPWAQSCKARGRTLRKDDPPPSLIAATLTLAPLVDSEDHLQALFGPGCVTNFACPTGLFVGALDQILPNAIEHWKGYLTAGGKADLHYYVQGGDDGSTLKGQQRKRGMLDARIERSLAQGASVLMVTLGSSQLSDALNALVTRTVAWPGITPEIVIEAMRLTHNTTGRLAEAEIRARLPDVKILKAFTPAQIDATFAAPTTLMVADRLAEIAKNLMPPLPELTLDALHGLGKVRMSLDRMLNDLGLWRDGALSWSEVTSSAVFHGPPGTGKTTLAKAFAGSAGIPIIATSYSDCQKQGHQGDMLAALDQAFAESKQKAPTVLFIDELDGFSQRVGRHHHSSYMRGVVNGLLEQINRASEVEGVILLGATNHLETVDSAVIRSGRFDLKLHLPYPDKGGLEAILAETLGRDRADGLCLASIADRLLGQSGAVAEAVVRDAKGRARADRTPVQQQHLDSATGQIVPRLDDETLRRAAVHEAGHVLVMMRLGWPFPKRVCLTAHGGQVEQFPFGMLTPRTAQERLQVLLAGRAAEICVFGDPSSGAGAGEKSDLAQATSLALAIERQWGFGESGLTWDAATAEETWRVPEDVRHRVERHLLEAEKKALSLVATNKAHVMNLADRLMRARDLGAQDIERFMQDADASKPTSAPAKAESSVYDASLPG</sequence>
<feature type="region of interest" description="Disordered" evidence="2">
    <location>
        <begin position="729"/>
        <end position="754"/>
    </location>
</feature>
<dbReference type="InterPro" id="IPR003960">
    <property type="entry name" value="ATPase_AAA_CS"/>
</dbReference>
<dbReference type="RefSeq" id="WP_092842302.1">
    <property type="nucleotide sequence ID" value="NZ_FOVP01000038.1"/>
</dbReference>
<organism evidence="4 5">
    <name type="scientific">Roseovarius lutimaris</name>
    <dbReference type="NCBI Taxonomy" id="1005928"/>
    <lineage>
        <taxon>Bacteria</taxon>
        <taxon>Pseudomonadati</taxon>
        <taxon>Pseudomonadota</taxon>
        <taxon>Alphaproteobacteria</taxon>
        <taxon>Rhodobacterales</taxon>
        <taxon>Roseobacteraceae</taxon>
        <taxon>Roseovarius</taxon>
    </lineage>
</organism>
<dbReference type="GO" id="GO:0004222">
    <property type="term" value="F:metalloendopeptidase activity"/>
    <property type="evidence" value="ECO:0007669"/>
    <property type="project" value="InterPro"/>
</dbReference>
<dbReference type="GO" id="GO:0030163">
    <property type="term" value="P:protein catabolic process"/>
    <property type="evidence" value="ECO:0007669"/>
    <property type="project" value="TreeGrafter"/>
</dbReference>
<dbReference type="Pfam" id="PF00004">
    <property type="entry name" value="AAA"/>
    <property type="match status" value="1"/>
</dbReference>
<comment type="similarity">
    <text evidence="1">Belongs to the AAA ATPase family.</text>
</comment>
<dbReference type="GO" id="GO:0004176">
    <property type="term" value="F:ATP-dependent peptidase activity"/>
    <property type="evidence" value="ECO:0007669"/>
    <property type="project" value="InterPro"/>
</dbReference>
<dbReference type="InterPro" id="IPR003959">
    <property type="entry name" value="ATPase_AAA_core"/>
</dbReference>
<dbReference type="SUPFAM" id="SSF52540">
    <property type="entry name" value="P-loop containing nucleoside triphosphate hydrolases"/>
    <property type="match status" value="1"/>
</dbReference>
<dbReference type="GO" id="GO:0005524">
    <property type="term" value="F:ATP binding"/>
    <property type="evidence" value="ECO:0007669"/>
    <property type="project" value="UniProtKB-KW"/>
</dbReference>
<accession>A0A1I5GRP5</accession>
<evidence type="ECO:0000256" key="2">
    <source>
        <dbReference type="SAM" id="MobiDB-lite"/>
    </source>
</evidence>
<reference evidence="5" key="1">
    <citation type="submission" date="2016-10" db="EMBL/GenBank/DDBJ databases">
        <authorList>
            <person name="Varghese N."/>
            <person name="Submissions S."/>
        </authorList>
    </citation>
    <scope>NUCLEOTIDE SEQUENCE [LARGE SCALE GENOMIC DNA]</scope>
    <source>
        <strain evidence="5">DSM 28463</strain>
    </source>
</reference>
<gene>
    <name evidence="4" type="ORF">SAMN04487859_1382</name>
</gene>
<dbReference type="GO" id="GO:0016887">
    <property type="term" value="F:ATP hydrolysis activity"/>
    <property type="evidence" value="ECO:0007669"/>
    <property type="project" value="InterPro"/>
</dbReference>
<dbReference type="PANTHER" id="PTHR23076:SF97">
    <property type="entry name" value="ATP-DEPENDENT ZINC METALLOPROTEASE YME1L1"/>
    <property type="match status" value="1"/>
</dbReference>
<protein>
    <submittedName>
        <fullName evidence="4">Peptidase family M41</fullName>
    </submittedName>
</protein>
<keyword evidence="5" id="KW-1185">Reference proteome</keyword>
<dbReference type="GO" id="GO:0005886">
    <property type="term" value="C:plasma membrane"/>
    <property type="evidence" value="ECO:0007669"/>
    <property type="project" value="TreeGrafter"/>
</dbReference>
<dbReference type="STRING" id="1005928.SAMN04487859_1382"/>
<dbReference type="InterPro" id="IPR027417">
    <property type="entry name" value="P-loop_NTPase"/>
</dbReference>
<dbReference type="InterPro" id="IPR000642">
    <property type="entry name" value="Peptidase_M41"/>
</dbReference>
<dbReference type="OrthoDB" id="9809379at2"/>
<evidence type="ECO:0000313" key="5">
    <source>
        <dbReference type="Proteomes" id="UP000198599"/>
    </source>
</evidence>
<dbReference type="InterPro" id="IPR003593">
    <property type="entry name" value="AAA+_ATPase"/>
</dbReference>
<dbReference type="Proteomes" id="UP000198599">
    <property type="component" value="Unassembled WGS sequence"/>
</dbReference>
<keyword evidence="1" id="KW-0547">Nucleotide-binding</keyword>
<feature type="domain" description="AAA+ ATPase" evidence="3">
    <location>
        <begin position="348"/>
        <end position="486"/>
    </location>
</feature>